<dbReference type="InterPro" id="IPR014001">
    <property type="entry name" value="Helicase_ATP-bd"/>
</dbReference>
<dbReference type="GO" id="GO:0005524">
    <property type="term" value="F:ATP binding"/>
    <property type="evidence" value="ECO:0007669"/>
    <property type="project" value="UniProtKB-KW"/>
</dbReference>
<dbReference type="GO" id="GO:0036297">
    <property type="term" value="P:interstrand cross-link repair"/>
    <property type="evidence" value="ECO:0007669"/>
    <property type="project" value="TreeGrafter"/>
</dbReference>
<dbReference type="InterPro" id="IPR001650">
    <property type="entry name" value="Helicase_C-like"/>
</dbReference>
<dbReference type="GO" id="GO:0043138">
    <property type="term" value="F:3'-5' DNA helicase activity"/>
    <property type="evidence" value="ECO:0007669"/>
    <property type="project" value="TreeGrafter"/>
</dbReference>
<evidence type="ECO:0000256" key="2">
    <source>
        <dbReference type="ARBA" id="ARBA00022840"/>
    </source>
</evidence>
<dbReference type="Gene3D" id="3.40.50.300">
    <property type="entry name" value="P-loop containing nucleotide triphosphate hydrolases"/>
    <property type="match status" value="2"/>
</dbReference>
<dbReference type="EMBL" id="VFPA01000003">
    <property type="protein sequence ID" value="TQM08973.1"/>
    <property type="molecule type" value="Genomic_DNA"/>
</dbReference>
<dbReference type="SUPFAM" id="SSF52540">
    <property type="entry name" value="P-loop containing nucleoside triphosphate hydrolases"/>
    <property type="match status" value="2"/>
</dbReference>
<keyword evidence="4" id="KW-0378">Hydrolase</keyword>
<comment type="caution">
    <text evidence="4">The sequence shown here is derived from an EMBL/GenBank/DDBJ whole genome shotgun (WGS) entry which is preliminary data.</text>
</comment>
<dbReference type="SMART" id="SM00490">
    <property type="entry name" value="HELICc"/>
    <property type="match status" value="1"/>
</dbReference>
<dbReference type="SMART" id="SM00487">
    <property type="entry name" value="DEXDc"/>
    <property type="match status" value="1"/>
</dbReference>
<organism evidence="4 5">
    <name type="scientific">Pseudonocardia kunmingensis</name>
    <dbReference type="NCBI Taxonomy" id="630975"/>
    <lineage>
        <taxon>Bacteria</taxon>
        <taxon>Bacillati</taxon>
        <taxon>Actinomycetota</taxon>
        <taxon>Actinomycetes</taxon>
        <taxon>Pseudonocardiales</taxon>
        <taxon>Pseudonocardiaceae</taxon>
        <taxon>Pseudonocardia</taxon>
    </lineage>
</organism>
<sequence>MSSNPYGVNLAIRDAYLRYFDTAFWLRSDDLMAERRKLLERQGRLFADPLLEPVMPYDATVPLLDVTREAGISDVAAEVVGRALFGAFTDDDQPILLRRHQAEAVRYSLTSGVHRPNVVVTSGTGSGKTESFLLPLLLRLVDESLGWGTPTAINDWWRPVNANRWQPMRGTGRPAAVRAIVLYPTNALVEDQVVRLRRAVRRIAERRPESQLWFGRYTSATLGGVAQPQGTSDEAARVAEQLRTIAREFDDLQAAGYGAENLAQFSDPRLHEMMVRWDMRVSPPDILVTNYSMLNALLMREADTALFERTRSWLSENADNVLTLVVDELHLYRGTQGSEVAMILRNLLARLGLEADSPKVRIIATSASLDEGDASRAYLEGFFGAARDSFHITSGEPRAIGSPPTLTRRDVLEAAATGAWFASGPELSLAIAQACYSKKEERYRATPLKAISQRLFPDGDGGPDDERALEAVLARIASDPTTRETTIPLRAHMFARTVRGIWACSNAACPGGNPDDSDRTVGRLLDVPASTCPDCGSRVLDLLYCFECGDVSLGGFVVDILGHDDGGPGWVLGPSSVEVPAMEQQPVFRRRYGDYMWFWPGQKPVRADLEWSHQVPSRTRPANFSFTRASLDPRTGLLAADPFSTAGWIMTYGGVPDASSDVPPALPEVCPACAQKGFNRELEIYWRGEVRTPIRAHTSGLAQSTQVFLSQIVRSMGDAPSDGKTIVFTDSRDDAARTAAGVARNHYRDLLRQLVRQSLNEAGPDPIEVLRKSSVDPTSLSDDERQVLEETVRRWPDLLGLVTKQQYVDLTAEEQARLDQAKAEGSSTSAPTSLASLRERVSGRLVALGVPPAGPAPSMARTPDGSPWYAAYDPPEKGLWTRLTPGDLAVARPIYADRLNLGLAAALFDRAGRDIESAGLGYVAPATIRERPAPVDRERANEILSSCIRILGSARRYVGAEYADARPRIPQVVRLYLDRVSEQLGVDKDELVEWASEELLFSVASDWLLQIQTGRAPLVIVPAAGRVWRCPSCSYRHLHRSGDACANRGCRGTGLVEDSLDGLSDDYYAWLAQLEPRRLAVAELTGQTKPLDEQRRRQRWFRGVLLPEPRENVVTCGLDVLSVTTTMEVGVDIGSLRSTLMANMPPQRFNYQQRVGRAGRAGQAFSYAVTVCRDRTHDDFYFNNTSRITGDIPPQPFLDLEREQIVRRVVAAELLRQAFLACTRPPAWAPQAIHGSFGPTVDWPGYREEVATWLSSAPQVDRVVDRLCSYTGLSRSGIARLRDWARTRLVGAVDAAVDRTSHRPDQLSELLAAAGVLPMFGFPTRVRSLYGKQVRRRSDLDTAEIADRSLDMAVSAFAPGAQVVRDGVLHVAAGFAAYDIKGHRAEAKDPLGQALQVGRCLDCGAVLIRPSGDTCESCHGPLTRFEMFQPLGFRTTYNAKDYNDENEFSPGAALPVVAMASPPTSVEEVAALCLRTFEQAEVVQVNDNRAALFPLRTLTDGSVIVPDPSRYPPNTWHIPNGTDREPAAIGEVRTTDVLLIELAGIDVPGGVVPSTPQQLPAGKAAFWSFAEAIRRACQVELDVDPQELVVGLRAARRHDSPTYDIFVADALENGAGYAAEIGHARAFSDILTSTRQLLDEQWGSSDHQICTASCPDCLRSYDNRRLHGALDWRLALDMLALAAGETPSLARWLERGMHLTDGLLDDGYEFGLKRRILDGVPVLMNEGDGRALAIGHPLWRREPHLMTEAQREIGKRAADQLKSSSLQWTDPYELDRRPLAVLRRVLG</sequence>
<dbReference type="GO" id="GO:0003676">
    <property type="term" value="F:nucleic acid binding"/>
    <property type="evidence" value="ECO:0007669"/>
    <property type="project" value="InterPro"/>
</dbReference>
<protein>
    <submittedName>
        <fullName evidence="4">DEAD/DEAH box helicase domain-containing protein</fullName>
    </submittedName>
</protein>
<evidence type="ECO:0000313" key="5">
    <source>
        <dbReference type="Proteomes" id="UP000315677"/>
    </source>
</evidence>
<dbReference type="RefSeq" id="WP_142056839.1">
    <property type="nucleotide sequence ID" value="NZ_VFPA01000003.1"/>
</dbReference>
<evidence type="ECO:0000313" key="4">
    <source>
        <dbReference type="EMBL" id="TQM08973.1"/>
    </source>
</evidence>
<keyword evidence="2" id="KW-0067">ATP-binding</keyword>
<keyword evidence="1" id="KW-0547">Nucleotide-binding</keyword>
<dbReference type="Pfam" id="PF00271">
    <property type="entry name" value="Helicase_C"/>
    <property type="match status" value="1"/>
</dbReference>
<evidence type="ECO:0000259" key="3">
    <source>
        <dbReference type="PROSITE" id="PS51192"/>
    </source>
</evidence>
<feature type="domain" description="Helicase ATP-binding" evidence="3">
    <location>
        <begin position="109"/>
        <end position="387"/>
    </location>
</feature>
<dbReference type="PANTHER" id="PTHR47957">
    <property type="entry name" value="ATP-DEPENDENT HELICASE HRQ1"/>
    <property type="match status" value="1"/>
</dbReference>
<dbReference type="InterPro" id="IPR027417">
    <property type="entry name" value="P-loop_NTPase"/>
</dbReference>
<dbReference type="InterPro" id="IPR011545">
    <property type="entry name" value="DEAD/DEAH_box_helicase_dom"/>
</dbReference>
<dbReference type="Proteomes" id="UP000315677">
    <property type="component" value="Unassembled WGS sequence"/>
</dbReference>
<dbReference type="OrthoDB" id="3197455at2"/>
<accession>A0A543DI27</accession>
<gene>
    <name evidence="4" type="ORF">FB558_4714</name>
</gene>
<evidence type="ECO:0000256" key="1">
    <source>
        <dbReference type="ARBA" id="ARBA00022741"/>
    </source>
</evidence>
<proteinExistence type="predicted"/>
<reference evidence="4 5" key="1">
    <citation type="submission" date="2019-06" db="EMBL/GenBank/DDBJ databases">
        <title>Sequencing the genomes of 1000 actinobacteria strains.</title>
        <authorList>
            <person name="Klenk H.-P."/>
        </authorList>
    </citation>
    <scope>NUCLEOTIDE SEQUENCE [LARGE SCALE GENOMIC DNA]</scope>
    <source>
        <strain evidence="4 5">DSM 45301</strain>
    </source>
</reference>
<dbReference type="PANTHER" id="PTHR47957:SF3">
    <property type="entry name" value="ATP-DEPENDENT HELICASE HRQ1"/>
    <property type="match status" value="1"/>
</dbReference>
<dbReference type="Pfam" id="PF00270">
    <property type="entry name" value="DEAD"/>
    <property type="match status" value="1"/>
</dbReference>
<keyword evidence="4" id="KW-0347">Helicase</keyword>
<dbReference type="GO" id="GO:0006289">
    <property type="term" value="P:nucleotide-excision repair"/>
    <property type="evidence" value="ECO:0007669"/>
    <property type="project" value="TreeGrafter"/>
</dbReference>
<keyword evidence="5" id="KW-1185">Reference proteome</keyword>
<dbReference type="Pfam" id="PF09369">
    <property type="entry name" value="MZB"/>
    <property type="match status" value="1"/>
</dbReference>
<name>A0A543DI27_9PSEU</name>
<dbReference type="InterPro" id="IPR018973">
    <property type="entry name" value="MZB"/>
</dbReference>
<dbReference type="PROSITE" id="PS51192">
    <property type="entry name" value="HELICASE_ATP_BIND_1"/>
    <property type="match status" value="1"/>
</dbReference>